<dbReference type="STRING" id="7244.B4LX50"/>
<dbReference type="InterPro" id="IPR002909">
    <property type="entry name" value="IPT_dom"/>
</dbReference>
<dbReference type="PRINTS" id="PR00057">
    <property type="entry name" value="NFKBTNSCPFCT"/>
</dbReference>
<dbReference type="InterPro" id="IPR011539">
    <property type="entry name" value="RHD_DNA_bind_dom"/>
</dbReference>
<dbReference type="SUPFAM" id="SSF49417">
    <property type="entry name" value="p53-like transcription factors"/>
    <property type="match status" value="1"/>
</dbReference>
<dbReference type="Proteomes" id="UP000008792">
    <property type="component" value="Unassembled WGS sequence"/>
</dbReference>
<feature type="region of interest" description="Disordered" evidence="2">
    <location>
        <begin position="493"/>
        <end position="519"/>
    </location>
</feature>
<feature type="domain" description="RHD" evidence="3">
    <location>
        <begin position="190"/>
        <end position="377"/>
    </location>
</feature>
<dbReference type="GO" id="GO:0048468">
    <property type="term" value="P:cell development"/>
    <property type="evidence" value="ECO:0007669"/>
    <property type="project" value="UniProtKB-ARBA"/>
</dbReference>
<dbReference type="SUPFAM" id="SSF81296">
    <property type="entry name" value="E set domains"/>
    <property type="match status" value="1"/>
</dbReference>
<dbReference type="PROSITE" id="PS50254">
    <property type="entry name" value="REL_2"/>
    <property type="match status" value="1"/>
</dbReference>
<dbReference type="FunCoup" id="B4LX50">
    <property type="interactions" value="686"/>
</dbReference>
<dbReference type="InterPro" id="IPR033926">
    <property type="entry name" value="IPT_NFkappaB"/>
</dbReference>
<feature type="repeat" description="ANK" evidence="1">
    <location>
        <begin position="692"/>
        <end position="724"/>
    </location>
</feature>
<dbReference type="HOGENOM" id="CLU_305296_0_0_1"/>
<dbReference type="CDD" id="cd07884">
    <property type="entry name" value="RHD-n_Relish"/>
    <property type="match status" value="1"/>
</dbReference>
<dbReference type="eggNOG" id="KOG0504">
    <property type="taxonomic scope" value="Eukaryota"/>
</dbReference>
<sequence>MSSETVDITCAQLRRRSETQRTGANREREREQYAFTWLLKATTTTMNQQQYFDLDQGRNISCVNDCSSTSGYSSGNSPTSMSLSPAHSPETFALQNDFANLNLPAISNSPSPQLQQLRGSPYHHTQQQTANQLLTNGNLCMEIDGSNNLLNGNTNFGNMYMPMDHFYATPQMAGFTPIDAGIKNEYTAVLHIAEQPVEKFRFRYKSEMHGTHGSLNGINSKRTPKTFPEVMLSNYKGPAVIRCSLFQTNLDSPHSHQLVVRKDERDVCDPHDLHVSQERGYVAQFINMGIIHTAKKYIFDELFKKKKDRLVFQMGRRELSTKQVQELHQETEREAKDMNLNQVRLCFEAFKIEDNHSWTPIAAPVFSNPINNRKSAQTGELRITRLSKPTGSVMGNDELILLVEKVSKKNIKVRFFEENDDGETVWEAYAKFRESDVHHQYAIVCQTPTYKDKEVDREVAVSIELIRPSDDERSFPPLPFRYKPRDAIVSRKRRRTCSTLTSGSGSNSSGGSTHNSMELPKTVPQQGGVNVSQHDQTISQEFGREYHLEQLITPDSFRKLIEQDSTELAKLCVLEIGSLDTDGHGRAESTNNLTIAPATGQNRNLTTIYLGEIFKLFDAMRRAGDQPELFDSSCKKVAKLFTDHAQKNVNNDTLLHEVISQSNDNLKLAIKTFNVIKYFKLQELAHSSLNADGDSGLHVACQHNRAHYIRPLLALGCNPNQRNYMGNTALHLAVKEEHSNCIEIFLNGPGVKLDLSLKNDDGLTPLHMAIRQNIYDVAKKLINHDRSSINVPNTTDGNNALHMAVLEQSVELLVLILDAQNLTDILLARNSAGYTPLELARDKANERCVRLLEEVYPDKGESAMTWIPLNVKEEIDSSSAEDDEESNPDIASHSIKTEEIEMMFKAEQQEDGTTDATDAKAQLEQLLNNKSTFNKLVNLLNEPTAHNPHLPKWKELAEKSALSQLVFLWSSSEGMLNYIHHKSSVIEYKSFAHALQELDMLHACD</sequence>
<dbReference type="GO" id="GO:0000981">
    <property type="term" value="F:DNA-binding transcription factor activity, RNA polymerase II-specific"/>
    <property type="evidence" value="ECO:0007669"/>
    <property type="project" value="TreeGrafter"/>
</dbReference>
<organism evidence="4 5">
    <name type="scientific">Drosophila virilis</name>
    <name type="common">Fruit fly</name>
    <dbReference type="NCBI Taxonomy" id="7244"/>
    <lineage>
        <taxon>Eukaryota</taxon>
        <taxon>Metazoa</taxon>
        <taxon>Ecdysozoa</taxon>
        <taxon>Arthropoda</taxon>
        <taxon>Hexapoda</taxon>
        <taxon>Insecta</taxon>
        <taxon>Pterygota</taxon>
        <taxon>Neoptera</taxon>
        <taxon>Endopterygota</taxon>
        <taxon>Diptera</taxon>
        <taxon>Brachycera</taxon>
        <taxon>Muscomorpha</taxon>
        <taxon>Ephydroidea</taxon>
        <taxon>Drosophilidae</taxon>
        <taxon>Drosophila</taxon>
    </lineage>
</organism>
<dbReference type="InterPro" id="IPR013783">
    <property type="entry name" value="Ig-like_fold"/>
</dbReference>
<dbReference type="Gene3D" id="2.60.40.340">
    <property type="entry name" value="Rel homology domain (RHD), DNA-binding domain"/>
    <property type="match status" value="1"/>
</dbReference>
<dbReference type="GO" id="GO:0048731">
    <property type="term" value="P:system development"/>
    <property type="evidence" value="ECO:0007669"/>
    <property type="project" value="UniProtKB-ARBA"/>
</dbReference>
<dbReference type="InterPro" id="IPR014756">
    <property type="entry name" value="Ig_E-set"/>
</dbReference>
<proteinExistence type="predicted"/>
<dbReference type="Gene3D" id="2.60.40.10">
    <property type="entry name" value="Immunoglobulins"/>
    <property type="match status" value="1"/>
</dbReference>
<dbReference type="GO" id="GO:0000978">
    <property type="term" value="F:RNA polymerase II cis-regulatory region sequence-specific DNA binding"/>
    <property type="evidence" value="ECO:0007669"/>
    <property type="project" value="TreeGrafter"/>
</dbReference>
<dbReference type="AlphaFoldDB" id="B4LX50"/>
<dbReference type="OrthoDB" id="10254686at2759"/>
<evidence type="ECO:0000256" key="1">
    <source>
        <dbReference type="PROSITE-ProRule" id="PRU00023"/>
    </source>
</evidence>
<feature type="compositionally biased region" description="Basic and acidic residues" evidence="2">
    <location>
        <begin position="15"/>
        <end position="27"/>
    </location>
</feature>
<dbReference type="Gene3D" id="1.25.40.20">
    <property type="entry name" value="Ankyrin repeat-containing domain"/>
    <property type="match status" value="1"/>
</dbReference>
<dbReference type="SMART" id="SM00429">
    <property type="entry name" value="IPT"/>
    <property type="match status" value="1"/>
</dbReference>
<dbReference type="PANTHER" id="PTHR24169">
    <property type="entry name" value="NUCLEAR FACTOR NF-KAPPA-B PROTEIN"/>
    <property type="match status" value="1"/>
</dbReference>
<dbReference type="InterPro" id="IPR008967">
    <property type="entry name" value="p53-like_TF_DNA-bd_sf"/>
</dbReference>
<feature type="region of interest" description="Disordered" evidence="2">
    <location>
        <begin position="1"/>
        <end position="27"/>
    </location>
</feature>
<feature type="repeat" description="ANK" evidence="1">
    <location>
        <begin position="761"/>
        <end position="784"/>
    </location>
</feature>
<dbReference type="InterPro" id="IPR036770">
    <property type="entry name" value="Ankyrin_rpt-contain_sf"/>
</dbReference>
<dbReference type="Pfam" id="PF00554">
    <property type="entry name" value="RHD_DNA_bind"/>
    <property type="match status" value="1"/>
</dbReference>
<dbReference type="InParanoid" id="B4LX50"/>
<accession>B4LX50</accession>
<protein>
    <recommendedName>
        <fullName evidence="3">RHD domain-containing protein</fullName>
    </recommendedName>
</protein>
<dbReference type="SMART" id="SM00248">
    <property type="entry name" value="ANK"/>
    <property type="match status" value="5"/>
</dbReference>
<dbReference type="PROSITE" id="PS50088">
    <property type="entry name" value="ANK_REPEAT"/>
    <property type="match status" value="2"/>
</dbReference>
<dbReference type="InterPro" id="IPR032397">
    <property type="entry name" value="RHD_dimer"/>
</dbReference>
<keyword evidence="1" id="KW-0040">ANK repeat</keyword>
<dbReference type="InterPro" id="IPR037059">
    <property type="entry name" value="RHD_DNA_bind_dom_sf"/>
</dbReference>
<dbReference type="SUPFAM" id="SSF48403">
    <property type="entry name" value="Ankyrin repeat"/>
    <property type="match status" value="1"/>
</dbReference>
<feature type="compositionally biased region" description="Low complexity" evidence="2">
    <location>
        <begin position="497"/>
        <end position="516"/>
    </location>
</feature>
<keyword evidence="5" id="KW-1185">Reference proteome</keyword>
<evidence type="ECO:0000259" key="3">
    <source>
        <dbReference type="PROSITE" id="PS50254"/>
    </source>
</evidence>
<dbReference type="Pfam" id="PF12796">
    <property type="entry name" value="Ank_2"/>
    <property type="match status" value="1"/>
</dbReference>
<gene>
    <name evidence="4" type="primary">Dvir\GJ23481</name>
    <name evidence="4" type="ORF">Dvir_GJ23481</name>
</gene>
<dbReference type="CDD" id="cd01177">
    <property type="entry name" value="IPT_NFkappaB"/>
    <property type="match status" value="1"/>
</dbReference>
<dbReference type="Pfam" id="PF16179">
    <property type="entry name" value="RHD_dimer"/>
    <property type="match status" value="1"/>
</dbReference>
<dbReference type="SMR" id="B4LX50"/>
<dbReference type="EMBL" id="CH940650">
    <property type="protein sequence ID" value="EDW66702.2"/>
    <property type="molecule type" value="Genomic_DNA"/>
</dbReference>
<evidence type="ECO:0000256" key="2">
    <source>
        <dbReference type="SAM" id="MobiDB-lite"/>
    </source>
</evidence>
<evidence type="ECO:0000313" key="5">
    <source>
        <dbReference type="Proteomes" id="UP000008792"/>
    </source>
</evidence>
<dbReference type="PROSITE" id="PS50297">
    <property type="entry name" value="ANK_REP_REGION"/>
    <property type="match status" value="2"/>
</dbReference>
<dbReference type="InterPro" id="IPR000451">
    <property type="entry name" value="NFkB/Dor"/>
</dbReference>
<name>B4LX50_DROVI</name>
<evidence type="ECO:0000313" key="4">
    <source>
        <dbReference type="EMBL" id="EDW66702.2"/>
    </source>
</evidence>
<dbReference type="PANTHER" id="PTHR24169:SF28">
    <property type="entry name" value="NUCLEAR FACTOR NF-KAPPA-B P110 SUBUNIT"/>
    <property type="match status" value="1"/>
</dbReference>
<dbReference type="GO" id="GO:0005737">
    <property type="term" value="C:cytoplasm"/>
    <property type="evidence" value="ECO:0007669"/>
    <property type="project" value="InterPro"/>
</dbReference>
<dbReference type="KEGG" id="dvi:6629859"/>
<reference evidence="4 5" key="1">
    <citation type="journal article" date="2007" name="Nature">
        <title>Evolution of genes and genomes on the Drosophila phylogeny.</title>
        <authorList>
            <consortium name="Drosophila 12 Genomes Consortium"/>
            <person name="Clark A.G."/>
            <person name="Eisen M.B."/>
            <person name="Smith D.R."/>
            <person name="Bergman C.M."/>
            <person name="Oliver B."/>
            <person name="Markow T.A."/>
            <person name="Kaufman T.C."/>
            <person name="Kellis M."/>
            <person name="Gelbart W."/>
            <person name="Iyer V.N."/>
            <person name="Pollard D.A."/>
            <person name="Sackton T.B."/>
            <person name="Larracuente A.M."/>
            <person name="Singh N.D."/>
            <person name="Abad J.P."/>
            <person name="Abt D.N."/>
            <person name="Adryan B."/>
            <person name="Aguade M."/>
            <person name="Akashi H."/>
            <person name="Anderson W.W."/>
            <person name="Aquadro C.F."/>
            <person name="Ardell D.H."/>
            <person name="Arguello R."/>
            <person name="Artieri C.G."/>
            <person name="Barbash D.A."/>
            <person name="Barker D."/>
            <person name="Barsanti P."/>
            <person name="Batterham P."/>
            <person name="Batzoglou S."/>
            <person name="Begun D."/>
            <person name="Bhutkar A."/>
            <person name="Blanco E."/>
            <person name="Bosak S.A."/>
            <person name="Bradley R.K."/>
            <person name="Brand A.D."/>
            <person name="Brent M.R."/>
            <person name="Brooks A.N."/>
            <person name="Brown R.H."/>
            <person name="Butlin R.K."/>
            <person name="Caggese C."/>
            <person name="Calvi B.R."/>
            <person name="Bernardo de Carvalho A."/>
            <person name="Caspi A."/>
            <person name="Castrezana S."/>
            <person name="Celniker S.E."/>
            <person name="Chang J.L."/>
            <person name="Chapple C."/>
            <person name="Chatterji S."/>
            <person name="Chinwalla A."/>
            <person name="Civetta A."/>
            <person name="Clifton S.W."/>
            <person name="Comeron J.M."/>
            <person name="Costello J.C."/>
            <person name="Coyne J.A."/>
            <person name="Daub J."/>
            <person name="David R.G."/>
            <person name="Delcher A.L."/>
            <person name="Delehaunty K."/>
            <person name="Do C.B."/>
            <person name="Ebling H."/>
            <person name="Edwards K."/>
            <person name="Eickbush T."/>
            <person name="Evans J.D."/>
            <person name="Filipski A."/>
            <person name="Findeiss S."/>
            <person name="Freyhult E."/>
            <person name="Fulton L."/>
            <person name="Fulton R."/>
            <person name="Garcia A.C."/>
            <person name="Gardiner A."/>
            <person name="Garfield D.A."/>
            <person name="Garvin B.E."/>
            <person name="Gibson G."/>
            <person name="Gilbert D."/>
            <person name="Gnerre S."/>
            <person name="Godfrey J."/>
            <person name="Good R."/>
            <person name="Gotea V."/>
            <person name="Gravely B."/>
            <person name="Greenberg A.J."/>
            <person name="Griffiths-Jones S."/>
            <person name="Gross S."/>
            <person name="Guigo R."/>
            <person name="Gustafson E.A."/>
            <person name="Haerty W."/>
            <person name="Hahn M.W."/>
            <person name="Halligan D.L."/>
            <person name="Halpern A.L."/>
            <person name="Halter G.M."/>
            <person name="Han M.V."/>
            <person name="Heger A."/>
            <person name="Hillier L."/>
            <person name="Hinrichs A.S."/>
            <person name="Holmes I."/>
            <person name="Hoskins R.A."/>
            <person name="Hubisz M.J."/>
            <person name="Hultmark D."/>
            <person name="Huntley M.A."/>
            <person name="Jaffe D.B."/>
            <person name="Jagadeeshan S."/>
            <person name="Jeck W.R."/>
            <person name="Johnson J."/>
            <person name="Jones C.D."/>
            <person name="Jordan W.C."/>
            <person name="Karpen G.H."/>
            <person name="Kataoka E."/>
            <person name="Keightley P.D."/>
            <person name="Kheradpour P."/>
            <person name="Kirkness E.F."/>
            <person name="Koerich L.B."/>
            <person name="Kristiansen K."/>
            <person name="Kudrna D."/>
            <person name="Kulathinal R.J."/>
            <person name="Kumar S."/>
            <person name="Kwok R."/>
            <person name="Lander E."/>
            <person name="Langley C.H."/>
            <person name="Lapoint R."/>
            <person name="Lazzaro B.P."/>
            <person name="Lee S.J."/>
            <person name="Levesque L."/>
            <person name="Li R."/>
            <person name="Lin C.F."/>
            <person name="Lin M.F."/>
            <person name="Lindblad-Toh K."/>
            <person name="Llopart A."/>
            <person name="Long M."/>
            <person name="Low L."/>
            <person name="Lozovsky E."/>
            <person name="Lu J."/>
            <person name="Luo M."/>
            <person name="Machado C.A."/>
            <person name="Makalowski W."/>
            <person name="Marzo M."/>
            <person name="Matsuda M."/>
            <person name="Matzkin L."/>
            <person name="McAllister B."/>
            <person name="McBride C.S."/>
            <person name="McKernan B."/>
            <person name="McKernan K."/>
            <person name="Mendez-Lago M."/>
            <person name="Minx P."/>
            <person name="Mollenhauer M.U."/>
            <person name="Montooth K."/>
            <person name="Mount S.M."/>
            <person name="Mu X."/>
            <person name="Myers E."/>
            <person name="Negre B."/>
            <person name="Newfeld S."/>
            <person name="Nielsen R."/>
            <person name="Noor M.A."/>
            <person name="O'Grady P."/>
            <person name="Pachter L."/>
            <person name="Papaceit M."/>
            <person name="Parisi M.J."/>
            <person name="Parisi M."/>
            <person name="Parts L."/>
            <person name="Pedersen J.S."/>
            <person name="Pesole G."/>
            <person name="Phillippy A.M."/>
            <person name="Ponting C.P."/>
            <person name="Pop M."/>
            <person name="Porcelli D."/>
            <person name="Powell J.R."/>
            <person name="Prohaska S."/>
            <person name="Pruitt K."/>
            <person name="Puig M."/>
            <person name="Quesneville H."/>
            <person name="Ram K.R."/>
            <person name="Rand D."/>
            <person name="Rasmussen M.D."/>
            <person name="Reed L.K."/>
            <person name="Reenan R."/>
            <person name="Reily A."/>
            <person name="Remington K.A."/>
            <person name="Rieger T.T."/>
            <person name="Ritchie M.G."/>
            <person name="Robin C."/>
            <person name="Rogers Y.H."/>
            <person name="Rohde C."/>
            <person name="Rozas J."/>
            <person name="Rubenfield M.J."/>
            <person name="Ruiz A."/>
            <person name="Russo S."/>
            <person name="Salzberg S.L."/>
            <person name="Sanchez-Gracia A."/>
            <person name="Saranga D.J."/>
            <person name="Sato H."/>
            <person name="Schaeffer S.W."/>
            <person name="Schatz M.C."/>
            <person name="Schlenke T."/>
            <person name="Schwartz R."/>
            <person name="Segarra C."/>
            <person name="Singh R.S."/>
            <person name="Sirot L."/>
            <person name="Sirota M."/>
            <person name="Sisneros N.B."/>
            <person name="Smith C.D."/>
            <person name="Smith T.F."/>
            <person name="Spieth J."/>
            <person name="Stage D.E."/>
            <person name="Stark A."/>
            <person name="Stephan W."/>
            <person name="Strausberg R.L."/>
            <person name="Strempel S."/>
            <person name="Sturgill D."/>
            <person name="Sutton G."/>
            <person name="Sutton G.G."/>
            <person name="Tao W."/>
            <person name="Teichmann S."/>
            <person name="Tobari Y.N."/>
            <person name="Tomimura Y."/>
            <person name="Tsolas J.M."/>
            <person name="Valente V.L."/>
            <person name="Venter E."/>
            <person name="Venter J.C."/>
            <person name="Vicario S."/>
            <person name="Vieira F.G."/>
            <person name="Vilella A.J."/>
            <person name="Villasante A."/>
            <person name="Walenz B."/>
            <person name="Wang J."/>
            <person name="Wasserman M."/>
            <person name="Watts T."/>
            <person name="Wilson D."/>
            <person name="Wilson R.K."/>
            <person name="Wing R.A."/>
            <person name="Wolfner M.F."/>
            <person name="Wong A."/>
            <person name="Wong G.K."/>
            <person name="Wu C.I."/>
            <person name="Wu G."/>
            <person name="Yamamoto D."/>
            <person name="Yang H.P."/>
            <person name="Yang S.P."/>
            <person name="Yorke J.A."/>
            <person name="Yoshida K."/>
            <person name="Zdobnov E."/>
            <person name="Zhang P."/>
            <person name="Zhang Y."/>
            <person name="Zimin A.V."/>
            <person name="Baldwin J."/>
            <person name="Abdouelleil A."/>
            <person name="Abdulkadir J."/>
            <person name="Abebe A."/>
            <person name="Abera B."/>
            <person name="Abreu J."/>
            <person name="Acer S.C."/>
            <person name="Aftuck L."/>
            <person name="Alexander A."/>
            <person name="An P."/>
            <person name="Anderson E."/>
            <person name="Anderson S."/>
            <person name="Arachi H."/>
            <person name="Azer M."/>
            <person name="Bachantsang P."/>
            <person name="Barry A."/>
            <person name="Bayul T."/>
            <person name="Berlin A."/>
            <person name="Bessette D."/>
            <person name="Bloom T."/>
            <person name="Blye J."/>
            <person name="Boguslavskiy L."/>
            <person name="Bonnet C."/>
            <person name="Boukhgalter B."/>
            <person name="Bourzgui I."/>
            <person name="Brown A."/>
            <person name="Cahill P."/>
            <person name="Channer S."/>
            <person name="Cheshatsang Y."/>
            <person name="Chuda L."/>
            <person name="Citroen M."/>
            <person name="Collymore A."/>
            <person name="Cooke P."/>
            <person name="Costello M."/>
            <person name="D'Aco K."/>
            <person name="Daza R."/>
            <person name="De Haan G."/>
            <person name="DeGray S."/>
            <person name="DeMaso C."/>
            <person name="Dhargay N."/>
            <person name="Dooley K."/>
            <person name="Dooley E."/>
            <person name="Doricent M."/>
            <person name="Dorje P."/>
            <person name="Dorjee K."/>
            <person name="Dupes A."/>
            <person name="Elong R."/>
            <person name="Falk J."/>
            <person name="Farina A."/>
            <person name="Faro S."/>
            <person name="Ferguson D."/>
            <person name="Fisher S."/>
            <person name="Foley C.D."/>
            <person name="Franke A."/>
            <person name="Friedrich D."/>
            <person name="Gadbois L."/>
            <person name="Gearin G."/>
            <person name="Gearin C.R."/>
            <person name="Giannoukos G."/>
            <person name="Goode T."/>
            <person name="Graham J."/>
            <person name="Grandbois E."/>
            <person name="Grewal S."/>
            <person name="Gyaltsen K."/>
            <person name="Hafez N."/>
            <person name="Hagos B."/>
            <person name="Hall J."/>
            <person name="Henson C."/>
            <person name="Hollinger A."/>
            <person name="Honan T."/>
            <person name="Huard M.D."/>
            <person name="Hughes L."/>
            <person name="Hurhula B."/>
            <person name="Husby M.E."/>
            <person name="Kamat A."/>
            <person name="Kanga B."/>
            <person name="Kashin S."/>
            <person name="Khazanovich D."/>
            <person name="Kisner P."/>
            <person name="Lance K."/>
            <person name="Lara M."/>
            <person name="Lee W."/>
            <person name="Lennon N."/>
            <person name="Letendre F."/>
            <person name="LeVine R."/>
            <person name="Lipovsky A."/>
            <person name="Liu X."/>
            <person name="Liu J."/>
            <person name="Liu S."/>
            <person name="Lokyitsang T."/>
            <person name="Lokyitsang Y."/>
            <person name="Lubonja R."/>
            <person name="Lui A."/>
            <person name="MacDonald P."/>
            <person name="Magnisalis V."/>
            <person name="Maru K."/>
            <person name="Matthews C."/>
            <person name="McCusker W."/>
            <person name="McDonough S."/>
            <person name="Mehta T."/>
            <person name="Meldrim J."/>
            <person name="Meneus L."/>
            <person name="Mihai O."/>
            <person name="Mihalev A."/>
            <person name="Mihova T."/>
            <person name="Mittelman R."/>
            <person name="Mlenga V."/>
            <person name="Montmayeur A."/>
            <person name="Mulrain L."/>
            <person name="Navidi A."/>
            <person name="Naylor J."/>
            <person name="Negash T."/>
            <person name="Nguyen T."/>
            <person name="Nguyen N."/>
            <person name="Nicol R."/>
            <person name="Norbu C."/>
            <person name="Norbu N."/>
            <person name="Novod N."/>
            <person name="O'Neill B."/>
            <person name="Osman S."/>
            <person name="Markiewicz E."/>
            <person name="Oyono O.L."/>
            <person name="Patti C."/>
            <person name="Phunkhang P."/>
            <person name="Pierre F."/>
            <person name="Priest M."/>
            <person name="Raghuraman S."/>
            <person name="Rege F."/>
            <person name="Reyes R."/>
            <person name="Rise C."/>
            <person name="Rogov P."/>
            <person name="Ross K."/>
            <person name="Ryan E."/>
            <person name="Settipalli S."/>
            <person name="Shea T."/>
            <person name="Sherpa N."/>
            <person name="Shi L."/>
            <person name="Shih D."/>
            <person name="Sparrow T."/>
            <person name="Spaulding J."/>
            <person name="Stalker J."/>
            <person name="Stange-Thomann N."/>
            <person name="Stavropoulos S."/>
            <person name="Stone C."/>
            <person name="Strader C."/>
            <person name="Tesfaye S."/>
            <person name="Thomson T."/>
            <person name="Thoulutsang Y."/>
            <person name="Thoulutsang D."/>
            <person name="Topham K."/>
            <person name="Topping I."/>
            <person name="Tsamla T."/>
            <person name="Vassiliev H."/>
            <person name="Vo A."/>
            <person name="Wangchuk T."/>
            <person name="Wangdi T."/>
            <person name="Weiand M."/>
            <person name="Wilkinson J."/>
            <person name="Wilson A."/>
            <person name="Yadav S."/>
            <person name="Young G."/>
            <person name="Yu Q."/>
            <person name="Zembek L."/>
            <person name="Zhong D."/>
            <person name="Zimmer A."/>
            <person name="Zwirko Z."/>
            <person name="Jaffe D.B."/>
            <person name="Alvarez P."/>
            <person name="Brockman W."/>
            <person name="Butler J."/>
            <person name="Chin C."/>
            <person name="Gnerre S."/>
            <person name="Grabherr M."/>
            <person name="Kleber M."/>
            <person name="Mauceli E."/>
            <person name="MacCallum I."/>
        </authorList>
    </citation>
    <scope>NUCLEOTIDE SEQUENCE [LARGE SCALE GENOMIC DNA]</scope>
    <source>
        <strain evidence="5">Tucson 15010-1051.87</strain>
    </source>
</reference>
<dbReference type="InterPro" id="IPR002110">
    <property type="entry name" value="Ankyrin_rpt"/>
</dbReference>